<feature type="non-terminal residue" evidence="2">
    <location>
        <position position="44"/>
    </location>
</feature>
<proteinExistence type="inferred from homology"/>
<comment type="similarity">
    <text evidence="1">Belongs to the FAM221 family.</text>
</comment>
<dbReference type="Pfam" id="PF14753">
    <property type="entry name" value="FAM221"/>
    <property type="match status" value="1"/>
</dbReference>
<evidence type="ECO:0000313" key="3">
    <source>
        <dbReference type="Proteomes" id="UP000663836"/>
    </source>
</evidence>
<evidence type="ECO:0000256" key="1">
    <source>
        <dbReference type="ARBA" id="ARBA00011026"/>
    </source>
</evidence>
<reference evidence="2" key="1">
    <citation type="submission" date="2021-02" db="EMBL/GenBank/DDBJ databases">
        <authorList>
            <person name="Nowell W R."/>
        </authorList>
    </citation>
    <scope>NUCLEOTIDE SEQUENCE</scope>
</reference>
<dbReference type="EMBL" id="CAJOBD010046803">
    <property type="protein sequence ID" value="CAF4338432.1"/>
    <property type="molecule type" value="Genomic_DNA"/>
</dbReference>
<dbReference type="Proteomes" id="UP000663836">
    <property type="component" value="Unassembled WGS sequence"/>
</dbReference>
<protein>
    <submittedName>
        <fullName evidence="2">Uncharacterized protein</fullName>
    </submittedName>
</protein>
<comment type="caution">
    <text evidence="2">The sequence shown here is derived from an EMBL/GenBank/DDBJ whole genome shotgun (WGS) entry which is preliminary data.</text>
</comment>
<sequence length="44" mass="5260">FEYRAIVGDDDGGQLFTPEEYEEYKRRVLPMVQIYVAIFVFNIK</sequence>
<accession>A0A820K7T9</accession>
<dbReference type="InterPro" id="IPR026755">
    <property type="entry name" value="Fam221a/b"/>
</dbReference>
<gene>
    <name evidence="2" type="ORF">JBS370_LOCUS41541</name>
</gene>
<name>A0A820K7T9_9BILA</name>
<evidence type="ECO:0000313" key="2">
    <source>
        <dbReference type="EMBL" id="CAF4338432.1"/>
    </source>
</evidence>
<organism evidence="2 3">
    <name type="scientific">Rotaria sordida</name>
    <dbReference type="NCBI Taxonomy" id="392033"/>
    <lineage>
        <taxon>Eukaryota</taxon>
        <taxon>Metazoa</taxon>
        <taxon>Spiralia</taxon>
        <taxon>Gnathifera</taxon>
        <taxon>Rotifera</taxon>
        <taxon>Eurotatoria</taxon>
        <taxon>Bdelloidea</taxon>
        <taxon>Philodinida</taxon>
        <taxon>Philodinidae</taxon>
        <taxon>Rotaria</taxon>
    </lineage>
</organism>
<dbReference type="AlphaFoldDB" id="A0A820K7T9"/>